<accession>S3T7W6</accession>
<reference evidence="1 2" key="1">
    <citation type="submission" date="2013-06" db="EMBL/GenBank/DDBJ databases">
        <title>The Genome Sequence of Acinetobacter sp. NIPH 2036.</title>
        <authorList>
            <consortium name="The Broad Institute Genome Sequencing Platform"/>
            <consortium name="The Broad Institute Genome Sequencing Center for Infectious Disease"/>
            <person name="Cerqueira G."/>
            <person name="Feldgarden M."/>
            <person name="Courvalin P."/>
            <person name="Perichon B."/>
            <person name="Grillot-Courvalin C."/>
            <person name="Clermont D."/>
            <person name="Rocha E."/>
            <person name="Yoon E.-J."/>
            <person name="Nemec A."/>
            <person name="Young S.K."/>
            <person name="Zeng Q."/>
            <person name="Gargeya S."/>
            <person name="Fitzgerald M."/>
            <person name="Abouelleil A."/>
            <person name="Alvarado L."/>
            <person name="Berlin A.M."/>
            <person name="Chapman S.B."/>
            <person name="Dewar J."/>
            <person name="Goldberg J."/>
            <person name="Griggs A."/>
            <person name="Gujja S."/>
            <person name="Hansen M."/>
            <person name="Howarth C."/>
            <person name="Imamovic A."/>
            <person name="Larimer J."/>
            <person name="McCowan C."/>
            <person name="Murphy C."/>
            <person name="Pearson M."/>
            <person name="Priest M."/>
            <person name="Roberts A."/>
            <person name="Saif S."/>
            <person name="Shea T."/>
            <person name="Sykes S."/>
            <person name="Wortman J."/>
            <person name="Nusbaum C."/>
            <person name="Birren B."/>
        </authorList>
    </citation>
    <scope>NUCLEOTIDE SEQUENCE [LARGE SCALE GENOMIC DNA]</scope>
    <source>
        <strain evidence="1 2">NIPH 2036</strain>
    </source>
</reference>
<dbReference type="GeneID" id="68701732"/>
<dbReference type="AlphaFoldDB" id="S3T7W6"/>
<gene>
    <name evidence="1" type="ORF">F907_02268</name>
</gene>
<protein>
    <submittedName>
        <fullName evidence="1">Uncharacterized protein</fullName>
    </submittedName>
</protein>
<dbReference type="RefSeq" id="WP_016652777.1">
    <property type="nucleotide sequence ID" value="NZ_KE340381.1"/>
</dbReference>
<sequence length="155" mass="17102">MGLRTAVVVGHATGSNPFGHVAIGFTGQGIFSSGTQNNYRESFTDYISKQSSYRNSTIYILNTTPQQEAEMIKELLKYDPSKLPNPLKDPINALKDTCATRTQKALDKGNVRSALIPSISPFPIDTEIIMWRNRAKSIDIPQGSKTPNSLLEFNP</sequence>
<evidence type="ECO:0000313" key="2">
    <source>
        <dbReference type="Proteomes" id="UP000014559"/>
    </source>
</evidence>
<dbReference type="EMBL" id="ATGK01000012">
    <property type="protein sequence ID" value="EPG37003.1"/>
    <property type="molecule type" value="Genomic_DNA"/>
</dbReference>
<evidence type="ECO:0000313" key="1">
    <source>
        <dbReference type="EMBL" id="EPG37003.1"/>
    </source>
</evidence>
<organism evidence="1 2">
    <name type="scientific">Acinetobacter colistiniresistens</name>
    <dbReference type="NCBI Taxonomy" id="280145"/>
    <lineage>
        <taxon>Bacteria</taxon>
        <taxon>Pseudomonadati</taxon>
        <taxon>Pseudomonadota</taxon>
        <taxon>Gammaproteobacteria</taxon>
        <taxon>Moraxellales</taxon>
        <taxon>Moraxellaceae</taxon>
        <taxon>Acinetobacter</taxon>
    </lineage>
</organism>
<name>S3T7W6_9GAMM</name>
<proteinExistence type="predicted"/>
<dbReference type="HOGENOM" id="CLU_1691697_0_0_6"/>
<comment type="caution">
    <text evidence="1">The sequence shown here is derived from an EMBL/GenBank/DDBJ whole genome shotgun (WGS) entry which is preliminary data.</text>
</comment>
<dbReference type="Proteomes" id="UP000014559">
    <property type="component" value="Unassembled WGS sequence"/>
</dbReference>